<proteinExistence type="predicted"/>
<dbReference type="PANTHER" id="PTHR34107">
    <property type="entry name" value="SLL0198 PROTEIN-RELATED"/>
    <property type="match status" value="1"/>
</dbReference>
<protein>
    <submittedName>
        <fullName evidence="2">Uma2 family endonuclease</fullName>
    </submittedName>
</protein>
<dbReference type="InterPro" id="IPR012296">
    <property type="entry name" value="Nuclease_put_TT1808"/>
</dbReference>
<feature type="domain" description="Putative restriction endonuclease" evidence="1">
    <location>
        <begin position="121"/>
        <end position="239"/>
    </location>
</feature>
<name>A0A8J7ATR1_9CYAN</name>
<reference evidence="2" key="1">
    <citation type="submission" date="2020-10" db="EMBL/GenBank/DDBJ databases">
        <authorList>
            <person name="Castelo-Branco R."/>
            <person name="Eusebio N."/>
            <person name="Adriana R."/>
            <person name="Vieira A."/>
            <person name="Brugerolle De Fraissinette N."/>
            <person name="Rezende De Castro R."/>
            <person name="Schneider M.P."/>
            <person name="Vasconcelos V."/>
            <person name="Leao P.N."/>
        </authorList>
    </citation>
    <scope>NUCLEOTIDE SEQUENCE</scope>
    <source>
        <strain evidence="2">LEGE 07310</strain>
    </source>
</reference>
<dbReference type="InterPro" id="IPR011335">
    <property type="entry name" value="Restrct_endonuc-II-like"/>
</dbReference>
<accession>A0A8J7ATR1</accession>
<dbReference type="Pfam" id="PF05685">
    <property type="entry name" value="Uma2"/>
    <property type="match status" value="1"/>
</dbReference>
<keyword evidence="2" id="KW-0255">Endonuclease</keyword>
<dbReference type="GO" id="GO:0004519">
    <property type="term" value="F:endonuclease activity"/>
    <property type="evidence" value="ECO:0007669"/>
    <property type="project" value="UniProtKB-KW"/>
</dbReference>
<keyword evidence="2" id="KW-0540">Nuclease</keyword>
<comment type="caution">
    <text evidence="2">The sequence shown here is derived from an EMBL/GenBank/DDBJ whole genome shotgun (WGS) entry which is preliminary data.</text>
</comment>
<organism evidence="2 3">
    <name type="scientific">Vasconcelosia minhoensis LEGE 07310</name>
    <dbReference type="NCBI Taxonomy" id="915328"/>
    <lineage>
        <taxon>Bacteria</taxon>
        <taxon>Bacillati</taxon>
        <taxon>Cyanobacteriota</taxon>
        <taxon>Cyanophyceae</taxon>
        <taxon>Nodosilineales</taxon>
        <taxon>Cymatolegaceae</taxon>
        <taxon>Vasconcelosia</taxon>
        <taxon>Vasconcelosia minhoensis</taxon>
    </lineage>
</organism>
<keyword evidence="3" id="KW-1185">Reference proteome</keyword>
<gene>
    <name evidence="2" type="ORF">IQ241_03740</name>
</gene>
<dbReference type="SUPFAM" id="SSF52980">
    <property type="entry name" value="Restriction endonuclease-like"/>
    <property type="match status" value="1"/>
</dbReference>
<dbReference type="Proteomes" id="UP000636505">
    <property type="component" value="Unassembled WGS sequence"/>
</dbReference>
<evidence type="ECO:0000259" key="1">
    <source>
        <dbReference type="Pfam" id="PF05685"/>
    </source>
</evidence>
<dbReference type="Gene3D" id="3.90.1570.10">
    <property type="entry name" value="tt1808, chain A"/>
    <property type="match status" value="1"/>
</dbReference>
<dbReference type="PANTHER" id="PTHR34107:SF4">
    <property type="entry name" value="SLL1222 PROTEIN"/>
    <property type="match status" value="1"/>
</dbReference>
<evidence type="ECO:0000313" key="2">
    <source>
        <dbReference type="EMBL" id="MBE9076413.1"/>
    </source>
</evidence>
<sequence length="503" mass="57468">MPSQPPDRSPREELENHCFSQAIDLQFCQWPEFRLELVNGQFLVGGTLDGSRWLLKEALIGWGLESAIAFAPLDRWWEALRLGYSVSCQTEADWLLWAESLPLSAIYRDETHPPLGSKYVGEHRWIRDYLIQALSSALSRSYLGSRFGPNYGMQLGQDLLIPDIFLLTAEQLSQNISHDYYTEVAAHLIIEIGLPEQSTVDQQIRRNLYERAQVAHYWIVDPALKQFQFWQWTPDGYQSGRLDPDGCYRGVANLSFSPSIFWLAYEESRSPYLQKLSAFTCVNQPRQWQLRKEPGAELSYGSLPFAPVVGLAPQPISPEQFIAWCPETKLEGGPFPLVGGVTGTRNAIALLLMSLGLVETVKLMPGYEWVRVLRRLAREQQQDAQQRERWWQQASAIARRLKDEHGVGGIGVIGSLLNDQPLNTWSKIQLILWDVPEGFRKWQVWQTLPDSPPVELTEAVWALPGDRPEISQRMQILEGTQKPHGPRPQERMKFHWVEPDAAT</sequence>
<keyword evidence="2" id="KW-0378">Hydrolase</keyword>
<dbReference type="AlphaFoldDB" id="A0A8J7ATR1"/>
<evidence type="ECO:0000313" key="3">
    <source>
        <dbReference type="Proteomes" id="UP000636505"/>
    </source>
</evidence>
<dbReference type="InterPro" id="IPR008538">
    <property type="entry name" value="Uma2"/>
</dbReference>
<dbReference type="CDD" id="cd06260">
    <property type="entry name" value="DUF820-like"/>
    <property type="match status" value="1"/>
</dbReference>
<dbReference type="EMBL" id="JADEXG010000005">
    <property type="protein sequence ID" value="MBE9076413.1"/>
    <property type="molecule type" value="Genomic_DNA"/>
</dbReference>